<dbReference type="GO" id="GO:0006508">
    <property type="term" value="P:proteolysis"/>
    <property type="evidence" value="ECO:0007669"/>
    <property type="project" value="UniProtKB-KW"/>
</dbReference>
<dbReference type="GO" id="GO:0016818">
    <property type="term" value="F:hydrolase activity, acting on acid anhydrides, in phosphorus-containing anhydrides"/>
    <property type="evidence" value="ECO:0007669"/>
    <property type="project" value="InterPro"/>
</dbReference>
<dbReference type="OrthoDB" id="9812156at2"/>
<dbReference type="Gene3D" id="3.30.70.2330">
    <property type="match status" value="1"/>
</dbReference>
<reference evidence="5" key="1">
    <citation type="submission" date="2018-01" db="EMBL/GenBank/DDBJ databases">
        <title>Rubneribacter badeniensis gen. nov., sp. nov., and Colonibacter rubneri, gen. nov., sp. nov., WGS of new members of the Eggerthellaceae.</title>
        <authorList>
            <person name="Danylec N."/>
            <person name="Stoll D.A."/>
            <person name="Doetsch A."/>
            <person name="Kulling S.E."/>
            <person name="Huch M."/>
        </authorList>
    </citation>
    <scope>NUCLEOTIDE SEQUENCE [LARGE SCALE GENOMIC DNA]</scope>
    <source>
        <strain evidence="5">ResAG-96</strain>
    </source>
</reference>
<dbReference type="Pfam" id="PF08797">
    <property type="entry name" value="HIRAN"/>
    <property type="match status" value="1"/>
</dbReference>
<proteinExistence type="predicted"/>
<dbReference type="GO" id="GO:0003676">
    <property type="term" value="F:nucleic acid binding"/>
    <property type="evidence" value="ECO:0007669"/>
    <property type="project" value="InterPro"/>
</dbReference>
<name>A0A2K2UA29_9ACTN</name>
<comment type="caution">
    <text evidence="4">The sequence shown here is derived from an EMBL/GenBank/DDBJ whole genome shotgun (WGS) entry which is preliminary data.</text>
</comment>
<dbReference type="GO" id="GO:0008233">
    <property type="term" value="F:peptidase activity"/>
    <property type="evidence" value="ECO:0007669"/>
    <property type="project" value="UniProtKB-KW"/>
</dbReference>
<evidence type="ECO:0000256" key="2">
    <source>
        <dbReference type="ARBA" id="ARBA00022801"/>
    </source>
</evidence>
<sequence length="108" mass="12168">MYEPSRHLATYYIAGYQHWDGALVLNELKPGATLRIAPEPENPHDPAAVAIYHEDVKLGYIPSDQNRAVSLMCAYGHAEAFELRILQVDPEAAPWHQVRVGLYVQDAR</sequence>
<keyword evidence="1" id="KW-0479">Metal-binding</keyword>
<dbReference type="SMART" id="SM00910">
    <property type="entry name" value="HIRAN"/>
    <property type="match status" value="1"/>
</dbReference>
<evidence type="ECO:0000313" key="4">
    <source>
        <dbReference type="EMBL" id="PNV67129.1"/>
    </source>
</evidence>
<keyword evidence="4" id="KW-0645">Protease</keyword>
<dbReference type="AlphaFoldDB" id="A0A2K2UA29"/>
<accession>A0A2K2UA29</accession>
<organism evidence="4 5">
    <name type="scientific">Enteroscipio rubneri</name>
    <dbReference type="NCBI Taxonomy" id="2070686"/>
    <lineage>
        <taxon>Bacteria</taxon>
        <taxon>Bacillati</taxon>
        <taxon>Actinomycetota</taxon>
        <taxon>Coriobacteriia</taxon>
        <taxon>Eggerthellales</taxon>
        <taxon>Eggerthellaceae</taxon>
        <taxon>Enteroscipio</taxon>
    </lineage>
</organism>
<feature type="domain" description="HIRAN" evidence="3">
    <location>
        <begin position="6"/>
        <end position="106"/>
    </location>
</feature>
<dbReference type="GO" id="GO:0008270">
    <property type="term" value="F:zinc ion binding"/>
    <property type="evidence" value="ECO:0007669"/>
    <property type="project" value="InterPro"/>
</dbReference>
<dbReference type="EMBL" id="PPEK01000012">
    <property type="protein sequence ID" value="PNV67129.1"/>
    <property type="molecule type" value="Genomic_DNA"/>
</dbReference>
<evidence type="ECO:0000313" key="5">
    <source>
        <dbReference type="Proteomes" id="UP000236197"/>
    </source>
</evidence>
<protein>
    <submittedName>
        <fullName evidence="4">Serine protease</fullName>
    </submittedName>
</protein>
<dbReference type="InterPro" id="IPR014905">
    <property type="entry name" value="HIRAN"/>
</dbReference>
<gene>
    <name evidence="4" type="ORF">C2L71_09340</name>
</gene>
<dbReference type="Proteomes" id="UP000236197">
    <property type="component" value="Unassembled WGS sequence"/>
</dbReference>
<keyword evidence="2" id="KW-0378">Hydrolase</keyword>
<keyword evidence="5" id="KW-1185">Reference proteome</keyword>
<evidence type="ECO:0000256" key="1">
    <source>
        <dbReference type="ARBA" id="ARBA00022723"/>
    </source>
</evidence>
<evidence type="ECO:0000259" key="3">
    <source>
        <dbReference type="SMART" id="SM00910"/>
    </source>
</evidence>
<dbReference type="RefSeq" id="WP_103265499.1">
    <property type="nucleotide sequence ID" value="NZ_CABMLE010000012.1"/>
</dbReference>